<keyword evidence="3" id="KW-1185">Reference proteome</keyword>
<reference evidence="2 3" key="1">
    <citation type="submission" date="2018-07" db="EMBL/GenBank/DDBJ databases">
        <title>Genome sequences of Haloplanus aerogenes JCM 16430T.</title>
        <authorList>
            <person name="Kim Y.B."/>
            <person name="Roh S.W."/>
        </authorList>
    </citation>
    <scope>NUCLEOTIDE SEQUENCE [LARGE SCALE GENOMIC DNA]</scope>
    <source>
        <strain evidence="2 3">JCM 16430</strain>
    </source>
</reference>
<dbReference type="InterPro" id="IPR055259">
    <property type="entry name" value="YkvP/CgeB_Glyco_trans-like"/>
</dbReference>
<evidence type="ECO:0000313" key="2">
    <source>
        <dbReference type="EMBL" id="AZH26316.1"/>
    </source>
</evidence>
<sequence>MGADDPLPRRPREDALVLRGATRLMRIFPGIDAATQLRLRKRKRAIEREVLGKDSHTTIQCCAPRTTLNVHAYGLGDVMMARQMAAAFGAYLREYGDPEAGIVSLSAGGFMPLSDIEAGETTVFWWYSFGPMDDTPERFLDDVLESCADVEFDLLLCGSERIQEEARQAGYDTLYFPIGVYGYEPLGVERSGMGYAGSKNHKNDEKVAMLMGPYADREDFEWVDHFTTIDELNLWYNTRLVTFGLTKEGQRRWGVVNSRVFESLASGTPLIIPEHPTIDDVLGFEYPYQVSNAEETADFVDEILSDPDGTLETFRTYTERVREDHGYVRRLQTLFDAIA</sequence>
<accession>A0A3G8QV36</accession>
<evidence type="ECO:0000313" key="3">
    <source>
        <dbReference type="Proteomes" id="UP000282007"/>
    </source>
</evidence>
<dbReference type="KEGG" id="haer:DU502_13505"/>
<dbReference type="EMBL" id="CP034145">
    <property type="protein sequence ID" value="AZH26316.1"/>
    <property type="molecule type" value="Genomic_DNA"/>
</dbReference>
<dbReference type="Proteomes" id="UP000282007">
    <property type="component" value="Chromosome"/>
</dbReference>
<proteinExistence type="predicted"/>
<gene>
    <name evidence="2" type="ORF">DU502_13505</name>
</gene>
<name>A0A3G8QV36_9EURY</name>
<dbReference type="Pfam" id="PF13524">
    <property type="entry name" value="Glyco_trans_1_2"/>
    <property type="match status" value="1"/>
</dbReference>
<dbReference type="GO" id="GO:0016740">
    <property type="term" value="F:transferase activity"/>
    <property type="evidence" value="ECO:0007669"/>
    <property type="project" value="UniProtKB-KW"/>
</dbReference>
<protein>
    <submittedName>
        <fullName evidence="2">Glycosyltransferase family 1 protein</fullName>
    </submittedName>
</protein>
<dbReference type="AlphaFoldDB" id="A0A3G8QV36"/>
<organism evidence="2 3">
    <name type="scientific">Haloplanus aerogenes</name>
    <dbReference type="NCBI Taxonomy" id="660522"/>
    <lineage>
        <taxon>Archaea</taxon>
        <taxon>Methanobacteriati</taxon>
        <taxon>Methanobacteriota</taxon>
        <taxon>Stenosarchaea group</taxon>
        <taxon>Halobacteria</taxon>
        <taxon>Halobacteriales</taxon>
        <taxon>Haloferacaceae</taxon>
        <taxon>Haloplanus</taxon>
    </lineage>
</organism>
<feature type="domain" description="Spore protein YkvP/CgeB glycosyl transferase-like" evidence="1">
    <location>
        <begin position="228"/>
        <end position="335"/>
    </location>
</feature>
<evidence type="ECO:0000259" key="1">
    <source>
        <dbReference type="Pfam" id="PF13524"/>
    </source>
</evidence>
<keyword evidence="2" id="KW-0808">Transferase</keyword>